<dbReference type="FunFam" id="3.90.640.10:FF:000014">
    <property type="entry name" value="Putative actin-related protein 6"/>
    <property type="match status" value="1"/>
</dbReference>
<dbReference type="ExpressionAtlas" id="A0A2K3DI47">
    <property type="expression patterns" value="baseline"/>
</dbReference>
<dbReference type="InterPro" id="IPR043129">
    <property type="entry name" value="ATPase_NBD"/>
</dbReference>
<dbReference type="GO" id="GO:0005737">
    <property type="term" value="C:cytoplasm"/>
    <property type="evidence" value="ECO:0007669"/>
    <property type="project" value="UniProtKB-SubCell"/>
</dbReference>
<dbReference type="OrthoDB" id="6220758at2759"/>
<keyword evidence="3" id="KW-0963">Cytoplasm</keyword>
<dbReference type="GeneID" id="5719837"/>
<dbReference type="Gene3D" id="3.90.640.10">
    <property type="entry name" value="Actin, Chain A, domain 4"/>
    <property type="match status" value="1"/>
</dbReference>
<dbReference type="Pfam" id="PF00022">
    <property type="entry name" value="Actin"/>
    <property type="match status" value="1"/>
</dbReference>
<comment type="similarity">
    <text evidence="2">Belongs to the actin family. ARP6 subfamily.</text>
</comment>
<protein>
    <recommendedName>
        <fullName evidence="6">Actin-related protein 6</fullName>
    </recommendedName>
</protein>
<comment type="subcellular location">
    <subcellularLocation>
        <location evidence="1">Cytoplasm</location>
    </subcellularLocation>
</comment>
<dbReference type="SUPFAM" id="SSF53067">
    <property type="entry name" value="Actin-like ATPase domain"/>
    <property type="match status" value="2"/>
</dbReference>
<dbReference type="CDD" id="cd10210">
    <property type="entry name" value="ASKHA_NBD_Arp6"/>
    <property type="match status" value="1"/>
</dbReference>
<dbReference type="InterPro" id="IPR004000">
    <property type="entry name" value="Actin"/>
</dbReference>
<evidence type="ECO:0000256" key="1">
    <source>
        <dbReference type="ARBA" id="ARBA00004496"/>
    </source>
</evidence>
<evidence type="ECO:0000313" key="4">
    <source>
        <dbReference type="EMBL" id="PNW80214.1"/>
    </source>
</evidence>
<evidence type="ECO:0000256" key="3">
    <source>
        <dbReference type="ARBA" id="ARBA00022490"/>
    </source>
</evidence>
<sequence>MAAVPVVAIDNGGGNCKIGIAGQAAPTRVFPNASAKPKGERQTLIADQLADSKEVSQLQLRRPFDRGYCCHLELQRDVWARGVRAVLRRNPAECGLLLSEPLFNFEEIRAGTQQVVFEDLGFRSFYAAPGPVFAMHRAAAVLGAGSAAARTGAGVVVDCGFSFTHAVPFFKGQVLEGGVRRLNLGGKAMTNYLKELVSYRSLNMMDETYLMDAVKEQLCFVSQDVRTDLKAAQVAARSPFRREFVLPDGVHNFKGYVRDPEEWAAKVEALKQQVRAAESIEEKRRLAATLESDQVLALNNERFMVPELLFHPDDVGLQQAGVAEAVVQAVTACHPALAPLLYSNVVVVGGVAACPGFRERFTAELRALVPDCADLNVFMPQDPAVFTWEGMSGFGASYSYSRLAVTRQQYNESGGAAGVRQYL</sequence>
<reference evidence="4 5" key="1">
    <citation type="journal article" date="2007" name="Science">
        <title>The Chlamydomonas genome reveals the evolution of key animal and plant functions.</title>
        <authorList>
            <person name="Merchant S.S."/>
            <person name="Prochnik S.E."/>
            <person name="Vallon O."/>
            <person name="Harris E.H."/>
            <person name="Karpowicz S.J."/>
            <person name="Witman G.B."/>
            <person name="Terry A."/>
            <person name="Salamov A."/>
            <person name="Fritz-Laylin L.K."/>
            <person name="Marechal-Drouard L."/>
            <person name="Marshall W.F."/>
            <person name="Qu L.H."/>
            <person name="Nelson D.R."/>
            <person name="Sanderfoot A.A."/>
            <person name="Spalding M.H."/>
            <person name="Kapitonov V.V."/>
            <person name="Ren Q."/>
            <person name="Ferris P."/>
            <person name="Lindquist E."/>
            <person name="Shapiro H."/>
            <person name="Lucas S.M."/>
            <person name="Grimwood J."/>
            <person name="Schmutz J."/>
            <person name="Cardol P."/>
            <person name="Cerutti H."/>
            <person name="Chanfreau G."/>
            <person name="Chen C.L."/>
            <person name="Cognat V."/>
            <person name="Croft M.T."/>
            <person name="Dent R."/>
            <person name="Dutcher S."/>
            <person name="Fernandez E."/>
            <person name="Fukuzawa H."/>
            <person name="Gonzalez-Ballester D."/>
            <person name="Gonzalez-Halphen D."/>
            <person name="Hallmann A."/>
            <person name="Hanikenne M."/>
            <person name="Hippler M."/>
            <person name="Inwood W."/>
            <person name="Jabbari K."/>
            <person name="Kalanon M."/>
            <person name="Kuras R."/>
            <person name="Lefebvre P.A."/>
            <person name="Lemaire S.D."/>
            <person name="Lobanov A.V."/>
            <person name="Lohr M."/>
            <person name="Manuell A."/>
            <person name="Meier I."/>
            <person name="Mets L."/>
            <person name="Mittag M."/>
            <person name="Mittelmeier T."/>
            <person name="Moroney J.V."/>
            <person name="Moseley J."/>
            <person name="Napoli C."/>
            <person name="Nedelcu A.M."/>
            <person name="Niyogi K."/>
            <person name="Novoselov S.V."/>
            <person name="Paulsen I.T."/>
            <person name="Pazour G."/>
            <person name="Purton S."/>
            <person name="Ral J.P."/>
            <person name="Riano-Pachon D.M."/>
            <person name="Riekhof W."/>
            <person name="Rymarquis L."/>
            <person name="Schroda M."/>
            <person name="Stern D."/>
            <person name="Umen J."/>
            <person name="Willows R."/>
            <person name="Wilson N."/>
            <person name="Zimmer S.L."/>
            <person name="Allmer J."/>
            <person name="Balk J."/>
            <person name="Bisova K."/>
            <person name="Chen C.J."/>
            <person name="Elias M."/>
            <person name="Gendler K."/>
            <person name="Hauser C."/>
            <person name="Lamb M.R."/>
            <person name="Ledford H."/>
            <person name="Long J.C."/>
            <person name="Minagawa J."/>
            <person name="Page M.D."/>
            <person name="Pan J."/>
            <person name="Pootakham W."/>
            <person name="Roje S."/>
            <person name="Rose A."/>
            <person name="Stahlberg E."/>
            <person name="Terauchi A.M."/>
            <person name="Yang P."/>
            <person name="Ball S."/>
            <person name="Bowler C."/>
            <person name="Dieckmann C.L."/>
            <person name="Gladyshev V.N."/>
            <person name="Green P."/>
            <person name="Jorgensen R."/>
            <person name="Mayfield S."/>
            <person name="Mueller-Roeber B."/>
            <person name="Rajamani S."/>
            <person name="Sayre R.T."/>
            <person name="Brokstein P."/>
            <person name="Dubchak I."/>
            <person name="Goodstein D."/>
            <person name="Hornick L."/>
            <person name="Huang Y.W."/>
            <person name="Jhaveri J."/>
            <person name="Luo Y."/>
            <person name="Martinez D."/>
            <person name="Ngau W.C."/>
            <person name="Otillar B."/>
            <person name="Poliakov A."/>
            <person name="Porter A."/>
            <person name="Szajkowski L."/>
            <person name="Werner G."/>
            <person name="Zhou K."/>
            <person name="Grigoriev I.V."/>
            <person name="Rokhsar D.S."/>
            <person name="Grossman A.R."/>
        </authorList>
    </citation>
    <scope>NUCLEOTIDE SEQUENCE [LARGE SCALE GENOMIC DNA]</scope>
    <source>
        <strain evidence="5">CC-503</strain>
    </source>
</reference>
<dbReference type="RefSeq" id="XP_042922301.1">
    <property type="nucleotide sequence ID" value="XM_043065300.1"/>
</dbReference>
<gene>
    <name evidence="4" type="ORF">CHLRE_08g382590v5</name>
</gene>
<evidence type="ECO:0000256" key="2">
    <source>
        <dbReference type="ARBA" id="ARBA00005665"/>
    </source>
</evidence>
<dbReference type="GO" id="GO:0005634">
    <property type="term" value="C:nucleus"/>
    <property type="evidence" value="ECO:0007669"/>
    <property type="project" value="UniProtKB-ARBA"/>
</dbReference>
<dbReference type="PANTHER" id="PTHR11937">
    <property type="entry name" value="ACTIN"/>
    <property type="match status" value="1"/>
</dbReference>
<proteinExistence type="inferred from homology"/>
<keyword evidence="5" id="KW-1185">Reference proteome</keyword>
<name>A0A2K3DI47_CHLRE</name>
<dbReference type="Gene3D" id="3.30.420.40">
    <property type="match status" value="2"/>
</dbReference>
<evidence type="ECO:0008006" key="6">
    <source>
        <dbReference type="Google" id="ProtNLM"/>
    </source>
</evidence>
<dbReference type="AlphaFoldDB" id="A0A2K3DI47"/>
<dbReference type="Gene3D" id="2.30.36.70">
    <property type="entry name" value="Actin, Chain A, domain 2"/>
    <property type="match status" value="1"/>
</dbReference>
<dbReference type="Proteomes" id="UP000006906">
    <property type="component" value="Chromosome 8"/>
</dbReference>
<dbReference type="Gramene" id="PNW80214">
    <property type="protein sequence ID" value="PNW80214"/>
    <property type="gene ID" value="CHLRE_08g382590v5"/>
</dbReference>
<dbReference type="EMBL" id="CM008969">
    <property type="protein sequence ID" value="PNW80214.1"/>
    <property type="molecule type" value="Genomic_DNA"/>
</dbReference>
<accession>A0A2K3DI47</accession>
<evidence type="ECO:0000313" key="5">
    <source>
        <dbReference type="Proteomes" id="UP000006906"/>
    </source>
</evidence>
<organism evidence="4 5">
    <name type="scientific">Chlamydomonas reinhardtii</name>
    <name type="common">Chlamydomonas smithii</name>
    <dbReference type="NCBI Taxonomy" id="3055"/>
    <lineage>
        <taxon>Eukaryota</taxon>
        <taxon>Viridiplantae</taxon>
        <taxon>Chlorophyta</taxon>
        <taxon>core chlorophytes</taxon>
        <taxon>Chlorophyceae</taxon>
        <taxon>CS clade</taxon>
        <taxon>Chlamydomonadales</taxon>
        <taxon>Chlamydomonadaceae</taxon>
        <taxon>Chlamydomonas</taxon>
    </lineage>
</organism>
<dbReference type="SMART" id="SM00268">
    <property type="entry name" value="ACTIN"/>
    <property type="match status" value="1"/>
</dbReference>